<comment type="domain">
    <text evidence="4">The Q motif is unique to and characteristic of the DEAD box family of RNA helicases and controls ATP binding and hydrolysis.</text>
</comment>
<feature type="compositionally biased region" description="Low complexity" evidence="5">
    <location>
        <begin position="11"/>
        <end position="21"/>
    </location>
</feature>
<evidence type="ECO:0000256" key="4">
    <source>
        <dbReference type="RuleBase" id="RU365068"/>
    </source>
</evidence>
<evidence type="ECO:0000256" key="2">
    <source>
        <dbReference type="ARBA" id="ARBA00022801"/>
    </source>
</evidence>
<dbReference type="SUPFAM" id="SSF52540">
    <property type="entry name" value="P-loop containing nucleoside triphosphate hydrolases"/>
    <property type="match status" value="1"/>
</dbReference>
<dbReference type="EC" id="3.6.4.13" evidence="4"/>
<organism evidence="7 8">
    <name type="scientific">Prorocentrum cordatum</name>
    <dbReference type="NCBI Taxonomy" id="2364126"/>
    <lineage>
        <taxon>Eukaryota</taxon>
        <taxon>Sar</taxon>
        <taxon>Alveolata</taxon>
        <taxon>Dinophyceae</taxon>
        <taxon>Prorocentrales</taxon>
        <taxon>Prorocentraceae</taxon>
        <taxon>Prorocentrum</taxon>
    </lineage>
</organism>
<dbReference type="PANTHER" id="PTHR24031">
    <property type="entry name" value="RNA HELICASE"/>
    <property type="match status" value="1"/>
</dbReference>
<dbReference type="InterPro" id="IPR014001">
    <property type="entry name" value="Helicase_ATP-bd"/>
</dbReference>
<gene>
    <name evidence="7" type="ORF">PCOR1329_LOCUS21758</name>
</gene>
<keyword evidence="4" id="KW-0694">RNA-binding</keyword>
<evidence type="ECO:0000313" key="7">
    <source>
        <dbReference type="EMBL" id="CAK0819881.1"/>
    </source>
</evidence>
<keyword evidence="4" id="KW-0347">Helicase</keyword>
<feature type="non-terminal residue" evidence="7">
    <location>
        <position position="1"/>
    </location>
</feature>
<dbReference type="Proteomes" id="UP001189429">
    <property type="component" value="Unassembled WGS sequence"/>
</dbReference>
<dbReference type="InterPro" id="IPR011545">
    <property type="entry name" value="DEAD/DEAH_box_helicase_dom"/>
</dbReference>
<name>A0ABN9RLR4_9DINO</name>
<comment type="catalytic activity">
    <reaction evidence="4">
        <text>ATP + H2O = ADP + phosphate + H(+)</text>
        <dbReference type="Rhea" id="RHEA:13065"/>
        <dbReference type="ChEBI" id="CHEBI:15377"/>
        <dbReference type="ChEBI" id="CHEBI:15378"/>
        <dbReference type="ChEBI" id="CHEBI:30616"/>
        <dbReference type="ChEBI" id="CHEBI:43474"/>
        <dbReference type="ChEBI" id="CHEBI:456216"/>
        <dbReference type="EC" id="3.6.4.13"/>
    </reaction>
</comment>
<keyword evidence="2 4" id="KW-0378">Hydrolase</keyword>
<dbReference type="PROSITE" id="PS51192">
    <property type="entry name" value="HELICASE_ATP_BIND_1"/>
    <property type="match status" value="1"/>
</dbReference>
<comment type="caution">
    <text evidence="7">The sequence shown here is derived from an EMBL/GenBank/DDBJ whole genome shotgun (WGS) entry which is preliminary data.</text>
</comment>
<comment type="function">
    <text evidence="4">RNA helicase.</text>
</comment>
<evidence type="ECO:0000259" key="6">
    <source>
        <dbReference type="PROSITE" id="PS51192"/>
    </source>
</evidence>
<dbReference type="EMBL" id="CAUYUJ010007194">
    <property type="protein sequence ID" value="CAK0819881.1"/>
    <property type="molecule type" value="Genomic_DNA"/>
</dbReference>
<reference evidence="7" key="1">
    <citation type="submission" date="2023-10" db="EMBL/GenBank/DDBJ databases">
        <authorList>
            <person name="Chen Y."/>
            <person name="Shah S."/>
            <person name="Dougan E. K."/>
            <person name="Thang M."/>
            <person name="Chan C."/>
        </authorList>
    </citation>
    <scope>NUCLEOTIDE SEQUENCE [LARGE SCALE GENOMIC DNA]</scope>
</reference>
<evidence type="ECO:0000256" key="1">
    <source>
        <dbReference type="ARBA" id="ARBA00022741"/>
    </source>
</evidence>
<evidence type="ECO:0000256" key="5">
    <source>
        <dbReference type="SAM" id="MobiDB-lite"/>
    </source>
</evidence>
<sequence>AAGAGGGGGAAESPPEGEGPSRFAHLRLSEGTQRAISEGFKYDELSRVQQRVLPLALSTDSDVVVRAHTGTGKTLAFLVPAVEAQLVSRGSGGVGTLVVAPTRELCLQIGREAEVLLAPHRAGVVTLISGGAEGARGRTS</sequence>
<dbReference type="Pfam" id="PF00270">
    <property type="entry name" value="DEAD"/>
    <property type="match status" value="1"/>
</dbReference>
<feature type="compositionally biased region" description="Gly residues" evidence="5">
    <location>
        <begin position="1"/>
        <end position="10"/>
    </location>
</feature>
<accession>A0ABN9RLR4</accession>
<dbReference type="Gene3D" id="3.40.50.300">
    <property type="entry name" value="P-loop containing nucleotide triphosphate hydrolases"/>
    <property type="match status" value="1"/>
</dbReference>
<keyword evidence="8" id="KW-1185">Reference proteome</keyword>
<feature type="domain" description="Helicase ATP-binding" evidence="6">
    <location>
        <begin position="54"/>
        <end position="140"/>
    </location>
</feature>
<dbReference type="InterPro" id="IPR027417">
    <property type="entry name" value="P-loop_NTPase"/>
</dbReference>
<comment type="similarity">
    <text evidence="4">Belongs to the DEAD box helicase family.</text>
</comment>
<evidence type="ECO:0000313" key="8">
    <source>
        <dbReference type="Proteomes" id="UP001189429"/>
    </source>
</evidence>
<evidence type="ECO:0000256" key="3">
    <source>
        <dbReference type="ARBA" id="ARBA00022840"/>
    </source>
</evidence>
<keyword evidence="1 4" id="KW-0547">Nucleotide-binding</keyword>
<feature type="region of interest" description="Disordered" evidence="5">
    <location>
        <begin position="1"/>
        <end position="23"/>
    </location>
</feature>
<proteinExistence type="inferred from homology"/>
<protein>
    <recommendedName>
        <fullName evidence="4">ATP-dependent RNA helicase</fullName>
        <ecNumber evidence="4">3.6.4.13</ecNumber>
    </recommendedName>
</protein>
<keyword evidence="3 4" id="KW-0067">ATP-binding</keyword>